<sequence length="428" mass="48331">MPSEASHDGLLECLGHILNGEWAFIQLRDDTPDANSIDGDDIDLLATEESVMAVIVATQQWVRKGLCHVHIVRQRRRKVEMLLFSLDGAHYLHFDLWIELPQLDGGKQSLCFEEMEHCAKRSDGSFLRLPIDVEACLFLQHLVCKRKRVTDDKQLRRLLQYEAKCVTEGYDDLAQRLAAIRQSGVVSSTDAAFSLTTVTSQLGSRSERTADSRLKRVAQAMLSAPRKTKWVSIMGCDGAGKTSLATQICKDTALVSRVYTGKHLYRKSLIYKLAVIFVRPLTFQSRENFDEIIAPLVYLRACLGLRLKLLFAGSGNTFVDRALPDFLYLNRKTDHPRFSRLSALMGVFGKRIPVVHCMASYENVSRRKDEITEAGHRQYDDAMFLLHGQRCPTNYLAFNNDAALKESAESLSRIAASIWFVKNGRTPN</sequence>
<dbReference type="STRING" id="1891926.Fuma_00159"/>
<name>A0A1P8W964_9PLAN</name>
<accession>A0A1P8W964</accession>
<evidence type="ECO:0000313" key="1">
    <source>
        <dbReference type="EMBL" id="APZ90579.1"/>
    </source>
</evidence>
<gene>
    <name evidence="1" type="ORF">Fuma_00159</name>
</gene>
<dbReference type="Proteomes" id="UP000187735">
    <property type="component" value="Chromosome"/>
</dbReference>
<organism evidence="1 2">
    <name type="scientific">Fuerstiella marisgermanici</name>
    <dbReference type="NCBI Taxonomy" id="1891926"/>
    <lineage>
        <taxon>Bacteria</taxon>
        <taxon>Pseudomonadati</taxon>
        <taxon>Planctomycetota</taxon>
        <taxon>Planctomycetia</taxon>
        <taxon>Planctomycetales</taxon>
        <taxon>Planctomycetaceae</taxon>
        <taxon>Fuerstiella</taxon>
    </lineage>
</organism>
<dbReference type="EMBL" id="CP017641">
    <property type="protein sequence ID" value="APZ90579.1"/>
    <property type="molecule type" value="Genomic_DNA"/>
</dbReference>
<evidence type="ECO:0000313" key="2">
    <source>
        <dbReference type="Proteomes" id="UP000187735"/>
    </source>
</evidence>
<reference evidence="1 2" key="1">
    <citation type="journal article" date="2016" name="Front. Microbiol.">
        <title>Fuerstia marisgermanicae gen. nov., sp. nov., an Unusual Member of the Phylum Planctomycetes from the German Wadden Sea.</title>
        <authorList>
            <person name="Kohn T."/>
            <person name="Heuer A."/>
            <person name="Jogler M."/>
            <person name="Vollmers J."/>
            <person name="Boedeker C."/>
            <person name="Bunk B."/>
            <person name="Rast P."/>
            <person name="Borchert D."/>
            <person name="Glockner I."/>
            <person name="Freese H.M."/>
            <person name="Klenk H.P."/>
            <person name="Overmann J."/>
            <person name="Kaster A.K."/>
            <person name="Rohde M."/>
            <person name="Wiegand S."/>
            <person name="Jogler C."/>
        </authorList>
    </citation>
    <scope>NUCLEOTIDE SEQUENCE [LARGE SCALE GENOMIC DNA]</scope>
    <source>
        <strain evidence="1 2">NH11</strain>
    </source>
</reference>
<dbReference type="KEGG" id="fmr:Fuma_00159"/>
<keyword evidence="2" id="KW-1185">Reference proteome</keyword>
<dbReference type="InterPro" id="IPR027417">
    <property type="entry name" value="P-loop_NTPase"/>
</dbReference>
<dbReference type="Gene3D" id="3.40.50.300">
    <property type="entry name" value="P-loop containing nucleotide triphosphate hydrolases"/>
    <property type="match status" value="1"/>
</dbReference>
<proteinExistence type="predicted"/>
<dbReference type="AlphaFoldDB" id="A0A1P8W964"/>
<dbReference type="RefSeq" id="WP_077022451.1">
    <property type="nucleotide sequence ID" value="NZ_CP017641.1"/>
</dbReference>
<dbReference type="OrthoDB" id="265548at2"/>
<protein>
    <submittedName>
        <fullName evidence="1">Uncharacterized protein</fullName>
    </submittedName>
</protein>